<feature type="domain" description="OBG-type G" evidence="7">
    <location>
        <begin position="161"/>
        <end position="336"/>
    </location>
</feature>
<feature type="compositionally biased region" description="Basic residues" evidence="6">
    <location>
        <begin position="496"/>
        <end position="509"/>
    </location>
</feature>
<dbReference type="PANTHER" id="PTHR45759">
    <property type="entry name" value="NUCLEOLAR GTP-BINDING PROTEIN 1"/>
    <property type="match status" value="1"/>
</dbReference>
<dbReference type="Pfam" id="PF08155">
    <property type="entry name" value="NOGCT"/>
    <property type="match status" value="1"/>
</dbReference>
<keyword evidence="3" id="KW-0547">Nucleotide-binding</keyword>
<evidence type="ECO:0000256" key="1">
    <source>
        <dbReference type="ARBA" id="ARBA00004604"/>
    </source>
</evidence>
<feature type="compositionally biased region" description="Basic and acidic residues" evidence="6">
    <location>
        <begin position="530"/>
        <end position="568"/>
    </location>
</feature>
<gene>
    <name evidence="8" type="primary">GTPBP4</name>
    <name evidence="8" type="ORF">GZH46_00874</name>
</gene>
<evidence type="ECO:0000256" key="3">
    <source>
        <dbReference type="ARBA" id="ARBA00022741"/>
    </source>
</evidence>
<evidence type="ECO:0000256" key="5">
    <source>
        <dbReference type="ARBA" id="ARBA00023242"/>
    </source>
</evidence>
<feature type="non-terminal residue" evidence="8">
    <location>
        <position position="1"/>
    </location>
</feature>
<dbReference type="PRINTS" id="PR00326">
    <property type="entry name" value="GTP1OBG"/>
</dbReference>
<keyword evidence="4" id="KW-0342">GTP-binding</keyword>
<dbReference type="EMBL" id="JAIFTH010000118">
    <property type="protein sequence ID" value="KAG9510580.1"/>
    <property type="molecule type" value="Genomic_DNA"/>
</dbReference>
<dbReference type="InterPro" id="IPR012973">
    <property type="entry name" value="NOG_C"/>
</dbReference>
<dbReference type="Pfam" id="PF17835">
    <property type="entry name" value="NOG1_N"/>
    <property type="match status" value="1"/>
</dbReference>
<dbReference type="PROSITE" id="PS51710">
    <property type="entry name" value="G_OBG"/>
    <property type="match status" value="1"/>
</dbReference>
<dbReference type="PIRSF" id="PIRSF038919">
    <property type="entry name" value="NOG1"/>
    <property type="match status" value="1"/>
</dbReference>
<dbReference type="Gene3D" id="1.20.120.1190">
    <property type="match status" value="1"/>
</dbReference>
<dbReference type="InterPro" id="IPR031167">
    <property type="entry name" value="G_OBG"/>
</dbReference>
<dbReference type="InterPro" id="IPR006073">
    <property type="entry name" value="GTP-bd"/>
</dbReference>
<evidence type="ECO:0000256" key="4">
    <source>
        <dbReference type="ARBA" id="ARBA00023134"/>
    </source>
</evidence>
<dbReference type="InterPro" id="IPR027417">
    <property type="entry name" value="P-loop_NTPase"/>
</dbReference>
<evidence type="ECO:0000256" key="6">
    <source>
        <dbReference type="SAM" id="MobiDB-lite"/>
    </source>
</evidence>
<comment type="caution">
    <text evidence="8">The sequence shown here is derived from an EMBL/GenBank/DDBJ whole genome shotgun (WGS) entry which is preliminary data.</text>
</comment>
<feature type="compositionally biased region" description="Basic residues" evidence="6">
    <location>
        <begin position="618"/>
        <end position="635"/>
    </location>
</feature>
<reference evidence="8 9" key="1">
    <citation type="submission" date="2020-10" db="EMBL/GenBank/DDBJ databases">
        <authorList>
            <person name="Klimov P.B."/>
            <person name="Dyachkov S.M."/>
            <person name="Chetverikov P.E."/>
        </authorList>
    </citation>
    <scope>NUCLEOTIDE SEQUENCE [LARGE SCALE GENOMIC DNA]</scope>
    <source>
        <strain evidence="8">BMOC 18-1129-001#AD2665</strain>
        <tissue evidence="8">Entire mites</tissue>
    </source>
</reference>
<evidence type="ECO:0000313" key="9">
    <source>
        <dbReference type="Proteomes" id="UP000825002"/>
    </source>
</evidence>
<keyword evidence="5" id="KW-0539">Nucleus</keyword>
<sequence length="635" mass="73333">ITVVPSSKDFTDIILSKTQRKTPTVVHRHYKITRIRNFYMRKVKYTQQNFHDRLSLIISEFPKIEEIHPFFADLLNVLYDKDHYKLALGQINTARHLIDNVSRDYVRLLKFGDSLYRCKQLKRAALGRMAKIMSRQSDSLSYLEQVRQHLSRLPAIDPSAKTLLLCGFPNVGKSSFLNKITRADVDVQAYPFTTKSLYVGHTEFNYQQWQVIDTPGILDRPLEERNTIEMQSITALAHLRACILYLVDFSEQCGYSIEKQLELFKSIKPLFTKKPVFLINNKTDVASLETIPVDRRKIVEEFLEQEKGPNMFFRQMSTVEANNVIEVRNEACQLMLTRPVAGTRMLDSSTTTGSRLHVAEPQFVSKDRVPFIPQALKERRAKGLKALKGGEKSERDIELEMGKQYVLDLKKRYDLPDEEKYDVVPELWEGHNLGDFVDPQIFDKLGQLEDEEKRREEEGYYDISDSDDSDVEGIRLLAGQIRVKKALLKADQRLNHTTKPRLSRPRKRERSVSGLRSSMSDLGVDLDSEGESHYSDAARRTASRDAKRARLSSKSRERSASFMSRDRSVSNISRVSRSESCMRPQQIVKARKLRSKSQATRKTLSRKGEADRHIPNLRPRHLLSGKRKLGKTQRR</sequence>
<dbReference type="SUPFAM" id="SSF52540">
    <property type="entry name" value="P-loop containing nucleoside triphosphate hydrolases"/>
    <property type="match status" value="1"/>
</dbReference>
<protein>
    <submittedName>
        <fullName evidence="8">Nucleolar GTP-binding protein 1</fullName>
    </submittedName>
</protein>
<evidence type="ECO:0000259" key="7">
    <source>
        <dbReference type="PROSITE" id="PS51710"/>
    </source>
</evidence>
<evidence type="ECO:0000256" key="2">
    <source>
        <dbReference type="ARBA" id="ARBA00022517"/>
    </source>
</evidence>
<keyword evidence="2" id="KW-0690">Ribosome biogenesis</keyword>
<feature type="compositionally biased region" description="Low complexity" evidence="6">
    <location>
        <begin position="569"/>
        <end position="579"/>
    </location>
</feature>
<dbReference type="InterPro" id="IPR041623">
    <property type="entry name" value="NOG1_N"/>
</dbReference>
<dbReference type="Gene3D" id="3.40.50.300">
    <property type="entry name" value="P-loop containing nucleotide triphosphate hydrolases"/>
    <property type="match status" value="1"/>
</dbReference>
<accession>A0ABQ7SAY1</accession>
<comment type="subcellular location">
    <subcellularLocation>
        <location evidence="1">Nucleus</location>
        <location evidence="1">Nucleolus</location>
    </subcellularLocation>
</comment>
<evidence type="ECO:0000313" key="8">
    <source>
        <dbReference type="EMBL" id="KAG9510580.1"/>
    </source>
</evidence>
<dbReference type="Pfam" id="PF06858">
    <property type="entry name" value="NOG1"/>
    <property type="match status" value="1"/>
</dbReference>
<feature type="region of interest" description="Disordered" evidence="6">
    <location>
        <begin position="492"/>
        <end position="635"/>
    </location>
</feature>
<proteinExistence type="predicted"/>
<organism evidence="8 9">
    <name type="scientific">Fragariocoptes setiger</name>
    <dbReference type="NCBI Taxonomy" id="1670756"/>
    <lineage>
        <taxon>Eukaryota</taxon>
        <taxon>Metazoa</taxon>
        <taxon>Ecdysozoa</taxon>
        <taxon>Arthropoda</taxon>
        <taxon>Chelicerata</taxon>
        <taxon>Arachnida</taxon>
        <taxon>Acari</taxon>
        <taxon>Acariformes</taxon>
        <taxon>Trombidiformes</taxon>
        <taxon>Prostigmata</taxon>
        <taxon>Eupodina</taxon>
        <taxon>Eriophyoidea</taxon>
        <taxon>Phytoptidae</taxon>
        <taxon>Fragariocoptes</taxon>
    </lineage>
</organism>
<dbReference type="InterPro" id="IPR010674">
    <property type="entry name" value="NOG1_Rossman_fold_dom"/>
</dbReference>
<dbReference type="CDD" id="cd01897">
    <property type="entry name" value="NOG"/>
    <property type="match status" value="1"/>
</dbReference>
<keyword evidence="9" id="KW-1185">Reference proteome</keyword>
<dbReference type="Proteomes" id="UP000825002">
    <property type="component" value="Unassembled WGS sequence"/>
</dbReference>
<dbReference type="InterPro" id="IPR024926">
    <property type="entry name" value="NOG1"/>
</dbReference>
<name>A0ABQ7SAY1_9ACAR</name>